<dbReference type="PANTHER" id="PTHR47020:SF1">
    <property type="entry name" value="HILLARIN"/>
    <property type="match status" value="1"/>
</dbReference>
<dbReference type="SUPFAM" id="SSF54001">
    <property type="entry name" value="Cysteine proteinases"/>
    <property type="match status" value="1"/>
</dbReference>
<feature type="compositionally biased region" description="Basic and acidic residues" evidence="1">
    <location>
        <begin position="781"/>
        <end position="804"/>
    </location>
</feature>
<name>A0ABM0K338_APLCA</name>
<dbReference type="InterPro" id="IPR002931">
    <property type="entry name" value="Transglutaminase-like"/>
</dbReference>
<dbReference type="Gene3D" id="3.10.620.30">
    <property type="match status" value="1"/>
</dbReference>
<accession>A0ABM0K338</accession>
<dbReference type="InterPro" id="IPR053041">
    <property type="entry name" value="Transglut-like_Superfamily_Mod"/>
</dbReference>
<evidence type="ECO:0000256" key="1">
    <source>
        <dbReference type="SAM" id="MobiDB-lite"/>
    </source>
</evidence>
<feature type="compositionally biased region" description="Polar residues" evidence="1">
    <location>
        <begin position="806"/>
        <end position="819"/>
    </location>
</feature>
<dbReference type="PANTHER" id="PTHR47020">
    <property type="entry name" value="HILLARIN"/>
    <property type="match status" value="1"/>
</dbReference>
<feature type="region of interest" description="Disordered" evidence="1">
    <location>
        <begin position="1"/>
        <end position="47"/>
    </location>
</feature>
<dbReference type="RefSeq" id="XP_005107641.1">
    <property type="nucleotide sequence ID" value="XM_005107584.3"/>
</dbReference>
<dbReference type="InterPro" id="IPR056564">
    <property type="entry name" value="Ig-like_KY"/>
</dbReference>
<evidence type="ECO:0000313" key="3">
    <source>
        <dbReference type="Proteomes" id="UP000694888"/>
    </source>
</evidence>
<dbReference type="SMART" id="SM00460">
    <property type="entry name" value="TGc"/>
    <property type="match status" value="1"/>
</dbReference>
<reference evidence="4" key="1">
    <citation type="submission" date="2025-08" db="UniProtKB">
        <authorList>
            <consortium name="RefSeq"/>
        </authorList>
    </citation>
    <scope>IDENTIFICATION</scope>
</reference>
<dbReference type="InterPro" id="IPR038765">
    <property type="entry name" value="Papain-like_cys_pep_sf"/>
</dbReference>
<dbReference type="Proteomes" id="UP000694888">
    <property type="component" value="Unplaced"/>
</dbReference>
<gene>
    <name evidence="4" type="primary">LOC101856462</name>
</gene>
<protein>
    <submittedName>
        <fullName evidence="4">Hillarin</fullName>
    </submittedName>
</protein>
<evidence type="ECO:0000313" key="4">
    <source>
        <dbReference type="RefSeq" id="XP_005107641.1"/>
    </source>
</evidence>
<dbReference type="GeneID" id="101856462"/>
<sequence>MGCGSSKGDGGGGAKNDNPPIDGIDVPDLDPKYPAPKPPENTKDDIFKPADFTAIDNKAKQMARTNASSYDAVSRALTANCTTDLQKARAIFVWLFHQNIHGSFYSGVTDPHTPRGYMKLIKTGKGSYATFFALLCREANIPCNVIRGVSKGDNYEVGQQNVKGMDGAWNAVYLAGSWRFVHPLWAYYKEKQAYEFGQPPPAGTKRVSINEFYWLTDPMKMICFHNPKAEPWQLLKSKWDQKKFLDSPQFTEDYFKSGLMLPRKYNAIIYSDNGICIIDLDHQAFEDLRVDATVIKDVNQSQGENTSPDLNMGDYVTVASSSTRKSAIIRFPEKGRYNADVYGGKLTSETQRPLKIVEFRLECSESAREPVPFPLNPRDGFGILPAANQMGISDPNPDSGLVLVKQGQQKTFSFTTTQRLEAEATLVHYHNTDSRDFHSYISTRTTEDTLTVDVIVPDEKLLEFGLEIAARPEGGGRSFVTVANYLLVDENWKKRTAVVSPTRGASKSELERIRQALITATGKTDIAKLENAVEEFERNSMPDLGDLTRARQRLVELHLANLKKTTRDRKLEDLERAIDAAKKSHVADQLVDTKEMADAEAARRQLKRLKLYMHKVMELNKATISEIHSYQRPRPLVQKVMQATFRLLGEPNKKIQDWSHIQNSMRRLGRNSMISRMRRRDIVDIKEPQVNDAERYLGETNKILVRMCSAGAGTFYVWSNNMISEHQGKGTLDPTNIWGRTSKEDPYSRKSKGGSVQNSPRKEKLVESWNFKDSTPRGQHYHNDPGRYSPHNEENTNIKSRRNEGWGSNTQPSGKQQDTVSDDWDPNRRSGN</sequence>
<proteinExistence type="predicted"/>
<feature type="domain" description="Transglutaminase-like" evidence="2">
    <location>
        <begin position="120"/>
        <end position="185"/>
    </location>
</feature>
<dbReference type="Pfam" id="PF01841">
    <property type="entry name" value="Transglut_core"/>
    <property type="match status" value="1"/>
</dbReference>
<evidence type="ECO:0000259" key="2">
    <source>
        <dbReference type="SMART" id="SM00460"/>
    </source>
</evidence>
<keyword evidence="3" id="KW-1185">Reference proteome</keyword>
<feature type="region of interest" description="Disordered" evidence="1">
    <location>
        <begin position="725"/>
        <end position="832"/>
    </location>
</feature>
<organism evidence="3 4">
    <name type="scientific">Aplysia californica</name>
    <name type="common">California sea hare</name>
    <dbReference type="NCBI Taxonomy" id="6500"/>
    <lineage>
        <taxon>Eukaryota</taxon>
        <taxon>Metazoa</taxon>
        <taxon>Spiralia</taxon>
        <taxon>Lophotrochozoa</taxon>
        <taxon>Mollusca</taxon>
        <taxon>Gastropoda</taxon>
        <taxon>Heterobranchia</taxon>
        <taxon>Euthyneura</taxon>
        <taxon>Tectipleura</taxon>
        <taxon>Aplysiida</taxon>
        <taxon>Aplysioidea</taxon>
        <taxon>Aplysiidae</taxon>
        <taxon>Aplysia</taxon>
    </lineage>
</organism>
<dbReference type="Pfam" id="PF23265">
    <property type="entry name" value="Ig-like_KY"/>
    <property type="match status" value="1"/>
</dbReference>
<dbReference type="Gene3D" id="1.20.920.60">
    <property type="match status" value="1"/>
</dbReference>
<feature type="compositionally biased region" description="Gly residues" evidence="1">
    <location>
        <begin position="1"/>
        <end position="14"/>
    </location>
</feature>